<keyword evidence="5" id="KW-1133">Transmembrane helix</keyword>
<evidence type="ECO:0000256" key="2">
    <source>
        <dbReference type="ARBA" id="ARBA00023136"/>
    </source>
</evidence>
<dbReference type="SUPFAM" id="SSF103088">
    <property type="entry name" value="OmpA-like"/>
    <property type="match status" value="1"/>
</dbReference>
<accession>A0A6S6T7A1</accession>
<comment type="subcellular location">
    <subcellularLocation>
        <location evidence="1">Cell outer membrane</location>
    </subcellularLocation>
</comment>
<feature type="transmembrane region" description="Helical" evidence="5">
    <location>
        <begin position="35"/>
        <end position="54"/>
    </location>
</feature>
<dbReference type="PROSITE" id="PS51123">
    <property type="entry name" value="OMPA_2"/>
    <property type="match status" value="1"/>
</dbReference>
<dbReference type="CDD" id="cd07185">
    <property type="entry name" value="OmpA_C-like"/>
    <property type="match status" value="1"/>
</dbReference>
<dbReference type="InterPro" id="IPR006665">
    <property type="entry name" value="OmpA-like"/>
</dbReference>
<feature type="signal peptide" evidence="6">
    <location>
        <begin position="1"/>
        <end position="23"/>
    </location>
</feature>
<keyword evidence="2 4" id="KW-0472">Membrane</keyword>
<evidence type="ECO:0000259" key="7">
    <source>
        <dbReference type="PROSITE" id="PS51123"/>
    </source>
</evidence>
<keyword evidence="8" id="KW-0449">Lipoprotein</keyword>
<evidence type="ECO:0000256" key="5">
    <source>
        <dbReference type="SAM" id="Phobius"/>
    </source>
</evidence>
<organism evidence="8">
    <name type="scientific">uncultured Campylobacterales bacterium</name>
    <dbReference type="NCBI Taxonomy" id="352960"/>
    <lineage>
        <taxon>Bacteria</taxon>
        <taxon>Pseudomonadati</taxon>
        <taxon>Campylobacterota</taxon>
        <taxon>Epsilonproteobacteria</taxon>
        <taxon>Campylobacterales</taxon>
        <taxon>environmental samples</taxon>
    </lineage>
</organism>
<feature type="domain" description="OmpA-like" evidence="7">
    <location>
        <begin position="114"/>
        <end position="230"/>
    </location>
</feature>
<feature type="chain" id="PRO_5028214337" evidence="6">
    <location>
        <begin position="24"/>
        <end position="239"/>
    </location>
</feature>
<evidence type="ECO:0000256" key="3">
    <source>
        <dbReference type="ARBA" id="ARBA00023237"/>
    </source>
</evidence>
<dbReference type="InterPro" id="IPR050330">
    <property type="entry name" value="Bact_OuterMem_StrucFunc"/>
</dbReference>
<feature type="transmembrane region" description="Helical" evidence="5">
    <location>
        <begin position="61"/>
        <end position="79"/>
    </location>
</feature>
<dbReference type="InterPro" id="IPR006664">
    <property type="entry name" value="OMP_bac"/>
</dbReference>
<reference evidence="8" key="1">
    <citation type="submission" date="2020-01" db="EMBL/GenBank/DDBJ databases">
        <authorList>
            <person name="Meier V. D."/>
            <person name="Meier V D."/>
        </authorList>
    </citation>
    <scope>NUCLEOTIDE SEQUENCE</scope>
    <source>
        <strain evidence="8">HLG_WM_MAG_12</strain>
    </source>
</reference>
<dbReference type="PROSITE" id="PS51257">
    <property type="entry name" value="PROKAR_LIPOPROTEIN"/>
    <property type="match status" value="1"/>
</dbReference>
<dbReference type="AlphaFoldDB" id="A0A6S6T7A1"/>
<dbReference type="Pfam" id="PF00691">
    <property type="entry name" value="OmpA"/>
    <property type="match status" value="1"/>
</dbReference>
<name>A0A6S6T7A1_9BACT</name>
<evidence type="ECO:0000256" key="4">
    <source>
        <dbReference type="PROSITE-ProRule" id="PRU00473"/>
    </source>
</evidence>
<keyword evidence="3" id="KW-0998">Cell outer membrane</keyword>
<gene>
    <name evidence="8" type="ORF">HELGO_WM8247</name>
</gene>
<dbReference type="PRINTS" id="PR01021">
    <property type="entry name" value="OMPADOMAIN"/>
</dbReference>
<dbReference type="InterPro" id="IPR036737">
    <property type="entry name" value="OmpA-like_sf"/>
</dbReference>
<dbReference type="Gene3D" id="3.30.1330.60">
    <property type="entry name" value="OmpA-like domain"/>
    <property type="match status" value="1"/>
</dbReference>
<dbReference type="EMBL" id="CACVAW010000061">
    <property type="protein sequence ID" value="CAA6814126.1"/>
    <property type="molecule type" value="Genomic_DNA"/>
</dbReference>
<dbReference type="GO" id="GO:0009279">
    <property type="term" value="C:cell outer membrane"/>
    <property type="evidence" value="ECO:0007669"/>
    <property type="project" value="UniProtKB-SubCell"/>
</dbReference>
<proteinExistence type="predicted"/>
<dbReference type="PANTHER" id="PTHR30329">
    <property type="entry name" value="STATOR ELEMENT OF FLAGELLAR MOTOR COMPLEX"/>
    <property type="match status" value="1"/>
</dbReference>
<evidence type="ECO:0000256" key="1">
    <source>
        <dbReference type="ARBA" id="ARBA00004442"/>
    </source>
</evidence>
<protein>
    <submittedName>
        <fullName evidence="8">Outer membrane lipoprotein omp16</fullName>
    </submittedName>
</protein>
<evidence type="ECO:0000313" key="8">
    <source>
        <dbReference type="EMBL" id="CAA6814126.1"/>
    </source>
</evidence>
<dbReference type="PANTHER" id="PTHR30329:SF21">
    <property type="entry name" value="LIPOPROTEIN YIAD-RELATED"/>
    <property type="match status" value="1"/>
</dbReference>
<sequence length="239" mass="25041">MKSNILKPIIATCVVAVMFAGCASSTGSSTPANKTATGALIGGVIGAVLGGTTSNKKGKRVAISGAAGAAIGAAIGYSLDKQANEVAKSLETEVNNNPDAEQNINEDLIVSNTDSYVKIMFRDDMMFATNSATPTYSASTKIAKLTPILKNYPDTIVQVVGHTDSKGTLVYNQGLSEKRAVSVGNTINSSQISNSVYTKGCSYLKEIAPNTTSSNMALNRRVEIYLYPNSESIINPCIK</sequence>
<evidence type="ECO:0000256" key="6">
    <source>
        <dbReference type="SAM" id="SignalP"/>
    </source>
</evidence>
<keyword evidence="6" id="KW-0732">Signal</keyword>
<keyword evidence="5" id="KW-0812">Transmembrane</keyword>